<organism evidence="2 3">
    <name type="scientific">Rahnella sp. (strain Y9602)</name>
    <dbReference type="NCBI Taxonomy" id="2703885"/>
    <lineage>
        <taxon>Bacteria</taxon>
        <taxon>Pseudomonadati</taxon>
        <taxon>Pseudomonadota</taxon>
        <taxon>Gammaproteobacteria</taxon>
        <taxon>Enterobacterales</taxon>
        <taxon>Yersiniaceae</taxon>
        <taxon>Rahnella</taxon>
    </lineage>
</organism>
<evidence type="ECO:0000313" key="2">
    <source>
        <dbReference type="EMBL" id="ADW71761.1"/>
    </source>
</evidence>
<sequence>MDFFNRLEKIDGAINRGYARWGKWLGAGLLLFILGWGGWLVWASIWGPPTGPVTLIIHSEIDRPILGFSVNGIAGSNASAHGGGGATCCGSISGKTAEVIWTLSTTRAQYNAGLRKENRRITMTLPERKWEENYLHVYFLSADKVRLWWGIGFIHPKVEDLPNAQEQMSEQES</sequence>
<evidence type="ECO:0000313" key="3">
    <source>
        <dbReference type="Proteomes" id="UP000007257"/>
    </source>
</evidence>
<name>A0A0H3F9G7_RAHSY</name>
<dbReference type="Proteomes" id="UP000007257">
    <property type="component" value="Chromosome"/>
</dbReference>
<reference evidence="2 3" key="2">
    <citation type="journal article" date="2012" name="J. Bacteriol.">
        <title>Complete Genome Sequence of Rahnella sp. Strain Y9602, a Gammaproteobacterium Isolate from Metal- and Radionuclide-Contaminated Soil.</title>
        <authorList>
            <person name="Martinez R.J."/>
            <person name="Bruce D."/>
            <person name="Detter C."/>
            <person name="Goodwin L.A."/>
            <person name="Han J."/>
            <person name="Han C.S."/>
            <person name="Held B."/>
            <person name="Land M.L."/>
            <person name="Mikhailova N."/>
            <person name="Nolan M."/>
            <person name="Pennacchio L."/>
            <person name="Pitluck S."/>
            <person name="Tapia R."/>
            <person name="Woyke T."/>
            <person name="Sobecky P.A."/>
        </authorList>
    </citation>
    <scope>NUCLEOTIDE SEQUENCE [LARGE SCALE GENOMIC DNA]</scope>
    <source>
        <strain evidence="2 3">Y9602</strain>
    </source>
</reference>
<dbReference type="KEGG" id="rah:Rahaq_0131"/>
<keyword evidence="1" id="KW-0812">Transmembrane</keyword>
<evidence type="ECO:0008006" key="4">
    <source>
        <dbReference type="Google" id="ProtNLM"/>
    </source>
</evidence>
<gene>
    <name evidence="2" type="ordered locus">Rahaq_0131</name>
</gene>
<dbReference type="eggNOG" id="ENOG502ZE13">
    <property type="taxonomic scope" value="Bacteria"/>
</dbReference>
<dbReference type="RefSeq" id="WP_013573479.1">
    <property type="nucleotide sequence ID" value="NC_015061.1"/>
</dbReference>
<dbReference type="EMBL" id="CP002505">
    <property type="protein sequence ID" value="ADW71761.1"/>
    <property type="molecule type" value="Genomic_DNA"/>
</dbReference>
<evidence type="ECO:0000256" key="1">
    <source>
        <dbReference type="SAM" id="Phobius"/>
    </source>
</evidence>
<protein>
    <recommendedName>
        <fullName evidence="4">DUF3304 domain-containing protein</fullName>
    </recommendedName>
</protein>
<dbReference type="OrthoDB" id="6057435at2"/>
<keyword evidence="1" id="KW-0472">Membrane</keyword>
<proteinExistence type="predicted"/>
<dbReference type="HOGENOM" id="CLU_125887_0_0_6"/>
<dbReference type="Pfam" id="PF11745">
    <property type="entry name" value="DUF3304"/>
    <property type="match status" value="1"/>
</dbReference>
<dbReference type="AlphaFoldDB" id="A0A0H3F9G7"/>
<feature type="transmembrane region" description="Helical" evidence="1">
    <location>
        <begin position="21"/>
        <end position="42"/>
    </location>
</feature>
<dbReference type="InterPro" id="IPR021733">
    <property type="entry name" value="DUF3304"/>
</dbReference>
<reference evidence="3" key="1">
    <citation type="submission" date="2011-01" db="EMBL/GenBank/DDBJ databases">
        <title>Complete sequence of chromosome of Rahnella sp. Y9602.</title>
        <authorList>
            <consortium name="US DOE Joint Genome Institute"/>
            <person name="Lucas S."/>
            <person name="Copeland A."/>
            <person name="Lapidus A."/>
            <person name="Cheng J.-F."/>
            <person name="Goodwin L."/>
            <person name="Pitluck S."/>
            <person name="Lu M."/>
            <person name="Detter J.C."/>
            <person name="Han C."/>
            <person name="Tapia R."/>
            <person name="Land M."/>
            <person name="Hauser L."/>
            <person name="Kyrpides N."/>
            <person name="Ivanova N."/>
            <person name="Ovchinnikova G."/>
            <person name="Pagani I."/>
            <person name="Sobecky P.A."/>
            <person name="Martinez R.J."/>
            <person name="Woyke T."/>
        </authorList>
    </citation>
    <scope>NUCLEOTIDE SEQUENCE [LARGE SCALE GENOMIC DNA]</scope>
    <source>
        <strain evidence="3">Y9602</strain>
    </source>
</reference>
<keyword evidence="1" id="KW-1133">Transmembrane helix</keyword>
<accession>A0A0H3F9G7</accession>